<feature type="signal peptide" evidence="3">
    <location>
        <begin position="1"/>
        <end position="17"/>
    </location>
</feature>
<keyword evidence="2" id="KW-1133">Transmembrane helix</keyword>
<keyword evidence="6" id="KW-1185">Reference proteome</keyword>
<organism evidence="5 6">
    <name type="scientific">Paracoccus spongiarum</name>
    <dbReference type="NCBI Taxonomy" id="3064387"/>
    <lineage>
        <taxon>Bacteria</taxon>
        <taxon>Pseudomonadati</taxon>
        <taxon>Pseudomonadota</taxon>
        <taxon>Alphaproteobacteria</taxon>
        <taxon>Rhodobacterales</taxon>
        <taxon>Paracoccaceae</taxon>
        <taxon>Paracoccus</taxon>
    </lineage>
</organism>
<feature type="region of interest" description="Disordered" evidence="1">
    <location>
        <begin position="249"/>
        <end position="281"/>
    </location>
</feature>
<dbReference type="RefSeq" id="WP_305961420.1">
    <property type="nucleotide sequence ID" value="NZ_JAVAMQ010000001.1"/>
</dbReference>
<evidence type="ECO:0000259" key="4">
    <source>
        <dbReference type="Pfam" id="PF04536"/>
    </source>
</evidence>
<dbReference type="EMBL" id="JAVAMQ010000001">
    <property type="protein sequence ID" value="MDP5305486.1"/>
    <property type="molecule type" value="Genomic_DNA"/>
</dbReference>
<gene>
    <name evidence="5" type="ORF">Q5Y72_00040</name>
</gene>
<evidence type="ECO:0000256" key="1">
    <source>
        <dbReference type="SAM" id="MobiDB-lite"/>
    </source>
</evidence>
<dbReference type="Proteomes" id="UP001224997">
    <property type="component" value="Unassembled WGS sequence"/>
</dbReference>
<dbReference type="PANTHER" id="PTHR30373">
    <property type="entry name" value="UPF0603 PROTEIN YGCG"/>
    <property type="match status" value="1"/>
</dbReference>
<sequence length="281" mass="30210">MIRAALIWLALALPLAAQDLPDWQHTSINDMAGLLAPEDVQRLDSALIALFEATDIEGTVVTLPDRARFGGNDGLEPFATRLFNRWGVGDRRRNDGFMVLVLAADREVRIELGAGYPAAADAVARDIIDRDMLPDFRAGRLSQGIRKGTEAVIARIARPAAEGRGPDAPRGNLVGRILPYLVFGFFGFVAAKIGAGIVGRIRHGRRPCPNCGGRGLVEEIAPLDATDAEGRPLARQSVWTRCPACGWSRHETRDAPQRSRRTRGGGFGGGRSSGGGASGRW</sequence>
<comment type="caution">
    <text evidence="5">The sequence shown here is derived from an EMBL/GenBank/DDBJ whole genome shotgun (WGS) entry which is preliminary data.</text>
</comment>
<dbReference type="Gene3D" id="3.10.310.50">
    <property type="match status" value="1"/>
</dbReference>
<reference evidence="5 6" key="1">
    <citation type="submission" date="2023-08" db="EMBL/GenBank/DDBJ databases">
        <authorList>
            <person name="Park J.-S."/>
        </authorList>
    </citation>
    <scope>NUCLEOTIDE SEQUENCE [LARGE SCALE GENOMIC DNA]</scope>
    <source>
        <strain evidence="5 6">2205BS29-5</strain>
    </source>
</reference>
<evidence type="ECO:0000313" key="5">
    <source>
        <dbReference type="EMBL" id="MDP5305486.1"/>
    </source>
</evidence>
<dbReference type="PANTHER" id="PTHR30373:SF2">
    <property type="entry name" value="UPF0603 PROTEIN YGCG"/>
    <property type="match status" value="1"/>
</dbReference>
<proteinExistence type="predicted"/>
<feature type="transmembrane region" description="Helical" evidence="2">
    <location>
        <begin position="177"/>
        <end position="198"/>
    </location>
</feature>
<dbReference type="InterPro" id="IPR007621">
    <property type="entry name" value="TPM_dom"/>
</dbReference>
<keyword evidence="2" id="KW-0812">Transmembrane</keyword>
<keyword evidence="3" id="KW-0732">Signal</keyword>
<protein>
    <submittedName>
        <fullName evidence="5">TPM domain-containing protein</fullName>
    </submittedName>
</protein>
<evidence type="ECO:0000256" key="2">
    <source>
        <dbReference type="SAM" id="Phobius"/>
    </source>
</evidence>
<feature type="compositionally biased region" description="Gly residues" evidence="1">
    <location>
        <begin position="264"/>
        <end position="281"/>
    </location>
</feature>
<dbReference type="Pfam" id="PF04536">
    <property type="entry name" value="TPM_phosphatase"/>
    <property type="match status" value="1"/>
</dbReference>
<feature type="domain" description="TPM" evidence="4">
    <location>
        <begin position="28"/>
        <end position="154"/>
    </location>
</feature>
<keyword evidence="2" id="KW-0472">Membrane</keyword>
<accession>A0ABT9J6S2</accession>
<name>A0ABT9J6S2_9RHOB</name>
<feature type="chain" id="PRO_5045919471" evidence="3">
    <location>
        <begin position="18"/>
        <end position="281"/>
    </location>
</feature>
<evidence type="ECO:0000256" key="3">
    <source>
        <dbReference type="SAM" id="SignalP"/>
    </source>
</evidence>
<evidence type="ECO:0000313" key="6">
    <source>
        <dbReference type="Proteomes" id="UP001224997"/>
    </source>
</evidence>